<dbReference type="AlphaFoldDB" id="A0A2I0BBB7"/>
<dbReference type="EMBL" id="KZ451898">
    <property type="protein sequence ID" value="PKA65059.1"/>
    <property type="molecule type" value="Genomic_DNA"/>
</dbReference>
<evidence type="ECO:0000313" key="2">
    <source>
        <dbReference type="EMBL" id="PKA65059.1"/>
    </source>
</evidence>
<evidence type="ECO:0000313" key="3">
    <source>
        <dbReference type="Proteomes" id="UP000236161"/>
    </source>
</evidence>
<proteinExistence type="predicted"/>
<accession>A0A2I0BBB7</accession>
<dbReference type="Proteomes" id="UP000236161">
    <property type="component" value="Unassembled WGS sequence"/>
</dbReference>
<gene>
    <name evidence="2" type="ORF">AXF42_Ash019071</name>
</gene>
<keyword evidence="1" id="KW-0732">Signal</keyword>
<protein>
    <submittedName>
        <fullName evidence="2">Uncharacterized protein</fullName>
    </submittedName>
</protein>
<reference evidence="2 3" key="1">
    <citation type="journal article" date="2017" name="Nature">
        <title>The Apostasia genome and the evolution of orchids.</title>
        <authorList>
            <person name="Zhang G.Q."/>
            <person name="Liu K.W."/>
            <person name="Li Z."/>
            <person name="Lohaus R."/>
            <person name="Hsiao Y.Y."/>
            <person name="Niu S.C."/>
            <person name="Wang J.Y."/>
            <person name="Lin Y.C."/>
            <person name="Xu Q."/>
            <person name="Chen L.J."/>
            <person name="Yoshida K."/>
            <person name="Fujiwara S."/>
            <person name="Wang Z.W."/>
            <person name="Zhang Y.Q."/>
            <person name="Mitsuda N."/>
            <person name="Wang M."/>
            <person name="Liu G.H."/>
            <person name="Pecoraro L."/>
            <person name="Huang H.X."/>
            <person name="Xiao X.J."/>
            <person name="Lin M."/>
            <person name="Wu X.Y."/>
            <person name="Wu W.L."/>
            <person name="Chen Y.Y."/>
            <person name="Chang S.B."/>
            <person name="Sakamoto S."/>
            <person name="Ohme-Takagi M."/>
            <person name="Yagi M."/>
            <person name="Zeng S.J."/>
            <person name="Shen C.Y."/>
            <person name="Yeh C.M."/>
            <person name="Luo Y.B."/>
            <person name="Tsai W.C."/>
            <person name="Van de Peer Y."/>
            <person name="Liu Z.J."/>
        </authorList>
    </citation>
    <scope>NUCLEOTIDE SEQUENCE [LARGE SCALE GENOMIC DNA]</scope>
    <source>
        <strain evidence="3">cv. Shenzhen</strain>
        <tissue evidence="2">Stem</tissue>
    </source>
</reference>
<organism evidence="2 3">
    <name type="scientific">Apostasia shenzhenica</name>
    <dbReference type="NCBI Taxonomy" id="1088818"/>
    <lineage>
        <taxon>Eukaryota</taxon>
        <taxon>Viridiplantae</taxon>
        <taxon>Streptophyta</taxon>
        <taxon>Embryophyta</taxon>
        <taxon>Tracheophyta</taxon>
        <taxon>Spermatophyta</taxon>
        <taxon>Magnoliopsida</taxon>
        <taxon>Liliopsida</taxon>
        <taxon>Asparagales</taxon>
        <taxon>Orchidaceae</taxon>
        <taxon>Apostasioideae</taxon>
        <taxon>Apostasia</taxon>
    </lineage>
</organism>
<feature type="signal peptide" evidence="1">
    <location>
        <begin position="1"/>
        <end position="22"/>
    </location>
</feature>
<feature type="chain" id="PRO_5014186187" evidence="1">
    <location>
        <begin position="23"/>
        <end position="146"/>
    </location>
</feature>
<keyword evidence="3" id="KW-1185">Reference proteome</keyword>
<name>A0A2I0BBB7_9ASPA</name>
<sequence length="146" mass="16646">MASSRCLLLLLLGLLVFAATAAAEVSLPNNYVLLEPYDDYNEEYIARIANFGYQVYDYAQNPLARGPFLPKLSNKRLIAVGIQFDFGWVRLVRQYCVIIEGDVLTSQLRVMAVARIMFKLNLFSSSTFGDINKRSIKVDEIEYHRI</sequence>
<evidence type="ECO:0000256" key="1">
    <source>
        <dbReference type="SAM" id="SignalP"/>
    </source>
</evidence>